<proteinExistence type="predicted"/>
<dbReference type="EMBL" id="UINC01001789">
    <property type="protein sequence ID" value="SUZ88809.1"/>
    <property type="molecule type" value="Genomic_DNA"/>
</dbReference>
<reference evidence="1" key="1">
    <citation type="submission" date="2018-05" db="EMBL/GenBank/DDBJ databases">
        <authorList>
            <person name="Lanie J.A."/>
            <person name="Ng W.-L."/>
            <person name="Kazmierczak K.M."/>
            <person name="Andrzejewski T.M."/>
            <person name="Davidsen T.M."/>
            <person name="Wayne K.J."/>
            <person name="Tettelin H."/>
            <person name="Glass J.I."/>
            <person name="Rusch D."/>
            <person name="Podicherti R."/>
            <person name="Tsui H.-C.T."/>
            <person name="Winkler M.E."/>
        </authorList>
    </citation>
    <scope>NUCLEOTIDE SEQUENCE</scope>
</reference>
<gene>
    <name evidence="1" type="ORF">METZ01_LOCUS41663</name>
</gene>
<dbReference type="AlphaFoldDB" id="A0A381RD28"/>
<name>A0A381RD28_9ZZZZ</name>
<evidence type="ECO:0000313" key="1">
    <source>
        <dbReference type="EMBL" id="SUZ88809.1"/>
    </source>
</evidence>
<sequence length="83" mass="8898">MPAHYGGDSKKTACVSREEGGDDVKSAWPLRLGLHTCYNGVYKGLRTSDGKPISKSTSQFGLKSATRLHEAGIASNRVSAMTR</sequence>
<accession>A0A381RD28</accession>
<protein>
    <submittedName>
        <fullName evidence="1">Uncharacterized protein</fullName>
    </submittedName>
</protein>
<organism evidence="1">
    <name type="scientific">marine metagenome</name>
    <dbReference type="NCBI Taxonomy" id="408172"/>
    <lineage>
        <taxon>unclassified sequences</taxon>
        <taxon>metagenomes</taxon>
        <taxon>ecological metagenomes</taxon>
    </lineage>
</organism>